<name>A0A1D6Q1Y7_MAIZE</name>
<gene>
    <name evidence="1" type="ORF">ZEAMMB73_Zm00001d050505</name>
</gene>
<accession>A0A1D6Q1Y7</accession>
<organism evidence="1">
    <name type="scientific">Zea mays</name>
    <name type="common">Maize</name>
    <dbReference type="NCBI Taxonomy" id="4577"/>
    <lineage>
        <taxon>Eukaryota</taxon>
        <taxon>Viridiplantae</taxon>
        <taxon>Streptophyta</taxon>
        <taxon>Embryophyta</taxon>
        <taxon>Tracheophyta</taxon>
        <taxon>Spermatophyta</taxon>
        <taxon>Magnoliopsida</taxon>
        <taxon>Liliopsida</taxon>
        <taxon>Poales</taxon>
        <taxon>Poaceae</taxon>
        <taxon>PACMAD clade</taxon>
        <taxon>Panicoideae</taxon>
        <taxon>Andropogonodae</taxon>
        <taxon>Andropogoneae</taxon>
        <taxon>Tripsacinae</taxon>
        <taxon>Zea</taxon>
    </lineage>
</organism>
<protein>
    <submittedName>
        <fullName evidence="1">Uncharacterized protein</fullName>
    </submittedName>
</protein>
<evidence type="ECO:0000313" key="1">
    <source>
        <dbReference type="EMBL" id="AQK52628.1"/>
    </source>
</evidence>
<proteinExistence type="predicted"/>
<dbReference type="EMBL" id="CM000780">
    <property type="protein sequence ID" value="AQK52628.1"/>
    <property type="molecule type" value="Genomic_DNA"/>
</dbReference>
<sequence length="82" mass="9500">MWCDSYFKPCERKLKGSGLSCIRSNFSPLIQPLLRQFLGRLCIPSRLCDTSGNGEVTNFKYKHHCKIETDTCLYLKFVFSTQ</sequence>
<dbReference type="AlphaFoldDB" id="A0A1D6Q1Y7"/>
<dbReference type="EMBL" id="CM000780">
    <property type="protein sequence ID" value="AQK52627.1"/>
    <property type="molecule type" value="Genomic_DNA"/>
</dbReference>
<dbReference type="InParanoid" id="A0A1D6Q1Y7"/>
<reference evidence="1" key="1">
    <citation type="submission" date="2015-12" db="EMBL/GenBank/DDBJ databases">
        <title>Update maize B73 reference genome by single molecule sequencing technologies.</title>
        <authorList>
            <consortium name="Maize Genome Sequencing Project"/>
            <person name="Ware D."/>
        </authorList>
    </citation>
    <scope>NUCLEOTIDE SEQUENCE</scope>
    <source>
        <tissue evidence="1">Seedling</tissue>
    </source>
</reference>